<protein>
    <submittedName>
        <fullName evidence="1">Uncharacterized protein</fullName>
    </submittedName>
</protein>
<gene>
    <name evidence="1" type="ORF">NDU88_005479</name>
</gene>
<evidence type="ECO:0000313" key="1">
    <source>
        <dbReference type="EMBL" id="KAJ1188722.1"/>
    </source>
</evidence>
<organism evidence="1 2">
    <name type="scientific">Pleurodeles waltl</name>
    <name type="common">Iberian ribbed newt</name>
    <dbReference type="NCBI Taxonomy" id="8319"/>
    <lineage>
        <taxon>Eukaryota</taxon>
        <taxon>Metazoa</taxon>
        <taxon>Chordata</taxon>
        <taxon>Craniata</taxon>
        <taxon>Vertebrata</taxon>
        <taxon>Euteleostomi</taxon>
        <taxon>Amphibia</taxon>
        <taxon>Batrachia</taxon>
        <taxon>Caudata</taxon>
        <taxon>Salamandroidea</taxon>
        <taxon>Salamandridae</taxon>
        <taxon>Pleurodelinae</taxon>
        <taxon>Pleurodeles</taxon>
    </lineage>
</organism>
<name>A0AAV7UI55_PLEWA</name>
<reference evidence="1" key="1">
    <citation type="journal article" date="2022" name="bioRxiv">
        <title>Sequencing and chromosome-scale assembly of the giantPleurodeles waltlgenome.</title>
        <authorList>
            <person name="Brown T."/>
            <person name="Elewa A."/>
            <person name="Iarovenko S."/>
            <person name="Subramanian E."/>
            <person name="Araus A.J."/>
            <person name="Petzold A."/>
            <person name="Susuki M."/>
            <person name="Suzuki K.-i.T."/>
            <person name="Hayashi T."/>
            <person name="Toyoda A."/>
            <person name="Oliveira C."/>
            <person name="Osipova E."/>
            <person name="Leigh N.D."/>
            <person name="Simon A."/>
            <person name="Yun M.H."/>
        </authorList>
    </citation>
    <scope>NUCLEOTIDE SEQUENCE</scope>
    <source>
        <strain evidence="1">20211129_DDA</strain>
        <tissue evidence="1">Liver</tissue>
    </source>
</reference>
<sequence length="133" mass="15470">MCDRLVYLLGLIKNLQPAHRQFVSIAQLLVKRRVDLHWGSRVKPTKKSWLSFMTYCKTQLELYVKDLPRALGPKEIWGPLKTYLVAHTEKELLNVSVVLKRLVFWLTSQPLVSMLMDNFQEERAPCFGPRTTG</sequence>
<accession>A0AAV7UI55</accession>
<keyword evidence="2" id="KW-1185">Reference proteome</keyword>
<evidence type="ECO:0000313" key="2">
    <source>
        <dbReference type="Proteomes" id="UP001066276"/>
    </source>
</evidence>
<comment type="caution">
    <text evidence="1">The sequence shown here is derived from an EMBL/GenBank/DDBJ whole genome shotgun (WGS) entry which is preliminary data.</text>
</comment>
<dbReference type="AlphaFoldDB" id="A0AAV7UI55"/>
<proteinExistence type="predicted"/>
<dbReference type="EMBL" id="JANPWB010000005">
    <property type="protein sequence ID" value="KAJ1188722.1"/>
    <property type="molecule type" value="Genomic_DNA"/>
</dbReference>
<dbReference type="Proteomes" id="UP001066276">
    <property type="component" value="Chromosome 3_1"/>
</dbReference>